<name>A0A1G2SK73_9BACT</name>
<accession>A0A1G2SK73</accession>
<dbReference type="EMBL" id="MHUZ01000032">
    <property type="protein sequence ID" value="OHA85009.1"/>
    <property type="molecule type" value="Genomic_DNA"/>
</dbReference>
<keyword evidence="1" id="KW-1133">Transmembrane helix</keyword>
<dbReference type="InterPro" id="IPR043128">
    <property type="entry name" value="Rev_trsase/Diguanyl_cyclase"/>
</dbReference>
<evidence type="ECO:0000256" key="1">
    <source>
        <dbReference type="SAM" id="Phobius"/>
    </source>
</evidence>
<dbReference type="CDD" id="cd01949">
    <property type="entry name" value="GGDEF"/>
    <property type="match status" value="1"/>
</dbReference>
<dbReference type="NCBIfam" id="TIGR00254">
    <property type="entry name" value="GGDEF"/>
    <property type="match status" value="1"/>
</dbReference>
<evidence type="ECO:0000259" key="2">
    <source>
        <dbReference type="PROSITE" id="PS50887"/>
    </source>
</evidence>
<dbReference type="GO" id="GO:0052621">
    <property type="term" value="F:diguanylate cyclase activity"/>
    <property type="evidence" value="ECO:0007669"/>
    <property type="project" value="TreeGrafter"/>
</dbReference>
<comment type="caution">
    <text evidence="3">The sequence shown here is derived from an EMBL/GenBank/DDBJ whole genome shotgun (WGS) entry which is preliminary data.</text>
</comment>
<reference evidence="3 4" key="1">
    <citation type="journal article" date="2016" name="Nat. Commun.">
        <title>Thousands of microbial genomes shed light on interconnected biogeochemical processes in an aquifer system.</title>
        <authorList>
            <person name="Anantharaman K."/>
            <person name="Brown C.T."/>
            <person name="Hug L.A."/>
            <person name="Sharon I."/>
            <person name="Castelle C.J."/>
            <person name="Probst A.J."/>
            <person name="Thomas B.C."/>
            <person name="Singh A."/>
            <person name="Wilkins M.J."/>
            <person name="Karaoz U."/>
            <person name="Brodie E.L."/>
            <person name="Williams K.H."/>
            <person name="Hubbard S.S."/>
            <person name="Banfield J.F."/>
        </authorList>
    </citation>
    <scope>NUCLEOTIDE SEQUENCE [LARGE SCALE GENOMIC DNA]</scope>
</reference>
<dbReference type="SMART" id="SM00267">
    <property type="entry name" value="GGDEF"/>
    <property type="match status" value="1"/>
</dbReference>
<keyword evidence="1" id="KW-0472">Membrane</keyword>
<dbReference type="AlphaFoldDB" id="A0A1G2SK73"/>
<evidence type="ECO:0000313" key="3">
    <source>
        <dbReference type="EMBL" id="OHA85009.1"/>
    </source>
</evidence>
<dbReference type="Gene3D" id="3.30.70.270">
    <property type="match status" value="1"/>
</dbReference>
<dbReference type="PROSITE" id="PS50887">
    <property type="entry name" value="GGDEF"/>
    <property type="match status" value="1"/>
</dbReference>
<proteinExistence type="predicted"/>
<dbReference type="Pfam" id="PF00990">
    <property type="entry name" value="GGDEF"/>
    <property type="match status" value="1"/>
</dbReference>
<keyword evidence="1" id="KW-0812">Transmembrane</keyword>
<dbReference type="PANTHER" id="PTHR45138:SF9">
    <property type="entry name" value="DIGUANYLATE CYCLASE DGCM-RELATED"/>
    <property type="match status" value="1"/>
</dbReference>
<dbReference type="Proteomes" id="UP000178168">
    <property type="component" value="Unassembled WGS sequence"/>
</dbReference>
<dbReference type="STRING" id="1802730.A2591_02200"/>
<dbReference type="SUPFAM" id="SSF55073">
    <property type="entry name" value="Nucleotide cyclase"/>
    <property type="match status" value="1"/>
</dbReference>
<dbReference type="InterPro" id="IPR050469">
    <property type="entry name" value="Diguanylate_Cyclase"/>
</dbReference>
<protein>
    <recommendedName>
        <fullName evidence="2">GGDEF domain-containing protein</fullName>
    </recommendedName>
</protein>
<feature type="domain" description="GGDEF" evidence="2">
    <location>
        <begin position="67"/>
        <end position="198"/>
    </location>
</feature>
<dbReference type="InterPro" id="IPR029787">
    <property type="entry name" value="Nucleotide_cyclase"/>
</dbReference>
<organism evidence="3 4">
    <name type="scientific">Candidatus Yonathbacteria bacterium RIFOXYD1_FULL_52_36</name>
    <dbReference type="NCBI Taxonomy" id="1802730"/>
    <lineage>
        <taxon>Bacteria</taxon>
        <taxon>Candidatus Yonathiibacteriota</taxon>
    </lineage>
</organism>
<dbReference type="PANTHER" id="PTHR45138">
    <property type="entry name" value="REGULATORY COMPONENTS OF SENSORY TRANSDUCTION SYSTEM"/>
    <property type="match status" value="1"/>
</dbReference>
<evidence type="ECO:0000313" key="4">
    <source>
        <dbReference type="Proteomes" id="UP000178168"/>
    </source>
</evidence>
<dbReference type="InterPro" id="IPR000160">
    <property type="entry name" value="GGDEF_dom"/>
</dbReference>
<gene>
    <name evidence="3" type="ORF">A2591_02200</name>
</gene>
<sequence length="198" mass="22057">MNNLSGSTIVLAIAVLLLLVYTYQLSKKLARAIKDSTHDQLTGLPNRRGFIDFAEKQLAFLSRNHGYQFTLVYMDLNGFKSINDACGHHVGDGYLVEFGEFLKHSFREADIVARLGGDEFVAILPHTDVHGATVLIEHLRDRMKAAMFTVGGYRFVPDAAVGYVEVTEKTTLADILKEADKRMMRNKPVGSRTPVPVM</sequence>
<feature type="transmembrane region" description="Helical" evidence="1">
    <location>
        <begin position="6"/>
        <end position="23"/>
    </location>
</feature>